<comment type="pathway">
    <text evidence="5">Amino-acid biosynthesis; L-arginine biosynthesis; N(2)-acetyl-L-ornithine from L-glutamate: step 4/4.</text>
</comment>
<dbReference type="RefSeq" id="WP_148070169.1">
    <property type="nucleotide sequence ID" value="NZ_VRZA01000009.1"/>
</dbReference>
<dbReference type="InterPro" id="IPR050103">
    <property type="entry name" value="Class-III_PLP-dep_AT"/>
</dbReference>
<dbReference type="PIRSF" id="PIRSF000521">
    <property type="entry name" value="Transaminase_4ab_Lys_Orn"/>
    <property type="match status" value="1"/>
</dbReference>
<comment type="miscellaneous">
    <text evidence="5">May also have succinyldiaminopimelate aminotransferase activity, thus carrying out the corresponding step in lysine biosynthesis.</text>
</comment>
<dbReference type="Gene3D" id="3.90.1150.10">
    <property type="entry name" value="Aspartate Aminotransferase, domain 1"/>
    <property type="match status" value="1"/>
</dbReference>
<gene>
    <name evidence="5" type="primary">argD</name>
    <name evidence="6" type="ORF">FV139_19285</name>
</gene>
<evidence type="ECO:0000313" key="7">
    <source>
        <dbReference type="Proteomes" id="UP000321039"/>
    </source>
</evidence>
<dbReference type="HAMAP" id="MF_01107">
    <property type="entry name" value="ArgD_aminotrans_3"/>
    <property type="match status" value="1"/>
</dbReference>
<dbReference type="PANTHER" id="PTHR11986">
    <property type="entry name" value="AMINOTRANSFERASE CLASS III"/>
    <property type="match status" value="1"/>
</dbReference>
<dbReference type="InterPro" id="IPR049704">
    <property type="entry name" value="Aminotrans_3_PPA_site"/>
</dbReference>
<accession>A0A5C8ZQB0</accession>
<evidence type="ECO:0000256" key="1">
    <source>
        <dbReference type="ARBA" id="ARBA00022576"/>
    </source>
</evidence>
<keyword evidence="1 5" id="KW-0032">Aminotransferase</keyword>
<dbReference type="GO" id="GO:0003992">
    <property type="term" value="F:N2-acetyl-L-ornithine:2-oxoglutarate 5-aminotransferase activity"/>
    <property type="evidence" value="ECO:0007669"/>
    <property type="project" value="UniProtKB-UniRule"/>
</dbReference>
<feature type="binding site" evidence="5">
    <location>
        <position position="123"/>
    </location>
    <ligand>
        <name>pyridoxal 5'-phosphate</name>
        <dbReference type="ChEBI" id="CHEBI:597326"/>
    </ligand>
</feature>
<sequence length="384" mass="40693">MPTYARLPVSFTHGEGVYLFDGEGRRYLDAISGIGVNGLGHAHPALTAALQAQVAKLIHTSNLYHIAEQETLASNLTAVSGMETCFFGNSGAEANEAAIKLARLYGHHRGVDKPAIIVMENSFHGRTLATLSATGNRKIQAGFEPLVSGFVRAPLNDMAAIRQIAINNPDVVAVLLEPIQGEGGLRMADTDYLRQLRELCDQKQWLMMLDEVQTGNGRTGSYFAYQQLGFSPDVVTTAKGLGNGVPIGACLARGTAASVFAAGHHGSTYGGNPLVCAAANTVINTIVDEGLAQQAAQRGEQLRAALARELAGDSRVVEIRGRGLMVGIELDRDCGELVALGLEHGLLINVTAGRVLRLLPPLIISEAQVEELAGGIKTLLDKLD</sequence>
<feature type="modified residue" description="N6-(pyridoxal phosphate)lysine" evidence="5">
    <location>
        <position position="239"/>
    </location>
</feature>
<feature type="binding site" evidence="5">
    <location>
        <position position="126"/>
    </location>
    <ligand>
        <name>N(2)-acetyl-L-ornithine</name>
        <dbReference type="ChEBI" id="CHEBI:57805"/>
    </ligand>
</feature>
<dbReference type="AlphaFoldDB" id="A0A5C8ZQB0"/>
<comment type="catalytic activity">
    <reaction evidence="5">
        <text>N(2)-acetyl-L-ornithine + 2-oxoglutarate = N-acetyl-L-glutamate 5-semialdehyde + L-glutamate</text>
        <dbReference type="Rhea" id="RHEA:18049"/>
        <dbReference type="ChEBI" id="CHEBI:16810"/>
        <dbReference type="ChEBI" id="CHEBI:29123"/>
        <dbReference type="ChEBI" id="CHEBI:29985"/>
        <dbReference type="ChEBI" id="CHEBI:57805"/>
        <dbReference type="EC" id="2.6.1.11"/>
    </reaction>
</comment>
<keyword evidence="7" id="KW-1185">Reference proteome</keyword>
<feature type="binding site" evidence="5">
    <location>
        <begin position="91"/>
        <end position="92"/>
    </location>
    <ligand>
        <name>pyridoxal 5'-phosphate</name>
        <dbReference type="ChEBI" id="CHEBI:597326"/>
    </ligand>
</feature>
<protein>
    <recommendedName>
        <fullName evidence="5">Acetylornithine aminotransferase</fullName>
        <shortName evidence="5">ACOAT</shortName>
        <ecNumber evidence="5">2.6.1.11</ecNumber>
    </recommendedName>
</protein>
<proteinExistence type="inferred from homology"/>
<evidence type="ECO:0000313" key="6">
    <source>
        <dbReference type="EMBL" id="TXS89919.1"/>
    </source>
</evidence>
<keyword evidence="5" id="KW-0963">Cytoplasm</keyword>
<name>A0A5C8ZQB0_9GAMM</name>
<dbReference type="SUPFAM" id="SSF53383">
    <property type="entry name" value="PLP-dependent transferases"/>
    <property type="match status" value="1"/>
</dbReference>
<comment type="similarity">
    <text evidence="5">Belongs to the class-III pyridoxal-phosphate-dependent aminotransferase family. ArgD subfamily.</text>
</comment>
<keyword evidence="2 5" id="KW-0028">Amino-acid biosynthesis</keyword>
<dbReference type="Proteomes" id="UP000321039">
    <property type="component" value="Unassembled WGS sequence"/>
</dbReference>
<dbReference type="InterPro" id="IPR015424">
    <property type="entry name" value="PyrdxlP-dep_Trfase"/>
</dbReference>
<dbReference type="PROSITE" id="PS00600">
    <property type="entry name" value="AA_TRANSFER_CLASS_3"/>
    <property type="match status" value="1"/>
</dbReference>
<dbReference type="Gene3D" id="3.40.640.10">
    <property type="entry name" value="Type I PLP-dependent aspartate aminotransferase-like (Major domain)"/>
    <property type="match status" value="1"/>
</dbReference>
<dbReference type="InterPro" id="IPR015422">
    <property type="entry name" value="PyrdxlP-dep_Trfase_small"/>
</dbReference>
<dbReference type="EMBL" id="VRZA01000009">
    <property type="protein sequence ID" value="TXS89919.1"/>
    <property type="molecule type" value="Genomic_DNA"/>
</dbReference>
<feature type="binding site" evidence="5">
    <location>
        <begin position="210"/>
        <end position="213"/>
    </location>
    <ligand>
        <name>pyridoxal 5'-phosphate</name>
        <dbReference type="ChEBI" id="CHEBI:597326"/>
    </ligand>
</feature>
<dbReference type="UniPathway" id="UPA00068">
    <property type="reaction ID" value="UER00109"/>
</dbReference>
<keyword evidence="4 5" id="KW-0663">Pyridoxal phosphate</keyword>
<comment type="subcellular location">
    <subcellularLocation>
        <location evidence="5">Cytoplasm</location>
    </subcellularLocation>
</comment>
<dbReference type="EC" id="2.6.1.11" evidence="5"/>
<reference evidence="6 7" key="1">
    <citation type="submission" date="2019-08" db="EMBL/GenBank/DDBJ databases">
        <title>Parahaliea maris sp. nov., isolated from the surface seawater.</title>
        <authorList>
            <person name="Liu Y."/>
        </authorList>
    </citation>
    <scope>NUCLEOTIDE SEQUENCE [LARGE SCALE GENOMIC DNA]</scope>
    <source>
        <strain evidence="6 7">HSLHS9</strain>
    </source>
</reference>
<evidence type="ECO:0000256" key="5">
    <source>
        <dbReference type="HAMAP-Rule" id="MF_01107"/>
    </source>
</evidence>
<evidence type="ECO:0000256" key="2">
    <source>
        <dbReference type="ARBA" id="ARBA00022605"/>
    </source>
</evidence>
<dbReference type="NCBIfam" id="NF002325">
    <property type="entry name" value="PRK01278.1"/>
    <property type="match status" value="1"/>
</dbReference>
<dbReference type="GO" id="GO:0030170">
    <property type="term" value="F:pyridoxal phosphate binding"/>
    <property type="evidence" value="ECO:0007669"/>
    <property type="project" value="InterPro"/>
</dbReference>
<feature type="binding site" evidence="5">
    <location>
        <position position="267"/>
    </location>
    <ligand>
        <name>N(2)-acetyl-L-ornithine</name>
        <dbReference type="ChEBI" id="CHEBI:57805"/>
    </ligand>
</feature>
<dbReference type="FunFam" id="3.40.640.10:FF:000004">
    <property type="entry name" value="Acetylornithine aminotransferase"/>
    <property type="match status" value="1"/>
</dbReference>
<dbReference type="InterPro" id="IPR015421">
    <property type="entry name" value="PyrdxlP-dep_Trfase_major"/>
</dbReference>
<dbReference type="GO" id="GO:0005737">
    <property type="term" value="C:cytoplasm"/>
    <property type="evidence" value="ECO:0007669"/>
    <property type="project" value="UniProtKB-SubCell"/>
</dbReference>
<comment type="caution">
    <text evidence="6">The sequence shown here is derived from an EMBL/GenBank/DDBJ whole genome shotgun (WGS) entry which is preliminary data.</text>
</comment>
<feature type="binding site" evidence="5">
    <location>
        <position position="268"/>
    </location>
    <ligand>
        <name>pyridoxal 5'-phosphate</name>
        <dbReference type="ChEBI" id="CHEBI:597326"/>
    </ligand>
</feature>
<comment type="subunit">
    <text evidence="5">Homodimer.</text>
</comment>
<dbReference type="GO" id="GO:0006526">
    <property type="term" value="P:L-arginine biosynthetic process"/>
    <property type="evidence" value="ECO:0007669"/>
    <property type="project" value="UniProtKB-UniRule"/>
</dbReference>
<dbReference type="PANTHER" id="PTHR11986:SF79">
    <property type="entry name" value="ACETYLORNITHINE AMINOTRANSFERASE, MITOCHONDRIAL"/>
    <property type="match status" value="1"/>
</dbReference>
<dbReference type="Pfam" id="PF00202">
    <property type="entry name" value="Aminotran_3"/>
    <property type="match status" value="1"/>
</dbReference>
<dbReference type="InterPro" id="IPR004636">
    <property type="entry name" value="AcOrn/SuccOrn_fam"/>
</dbReference>
<evidence type="ECO:0000256" key="3">
    <source>
        <dbReference type="ARBA" id="ARBA00022679"/>
    </source>
</evidence>
<comment type="cofactor">
    <cofactor evidence="5">
        <name>pyridoxal 5'-phosphate</name>
        <dbReference type="ChEBI" id="CHEBI:597326"/>
    </cofactor>
    <text evidence="5">Binds 1 pyridoxal phosphate per subunit.</text>
</comment>
<organism evidence="6 7">
    <name type="scientific">Parahaliea maris</name>
    <dbReference type="NCBI Taxonomy" id="2716870"/>
    <lineage>
        <taxon>Bacteria</taxon>
        <taxon>Pseudomonadati</taxon>
        <taxon>Pseudomonadota</taxon>
        <taxon>Gammaproteobacteria</taxon>
        <taxon>Cellvibrionales</taxon>
        <taxon>Halieaceae</taxon>
        <taxon>Parahaliea</taxon>
    </lineage>
</organism>
<dbReference type="InterPro" id="IPR005814">
    <property type="entry name" value="Aminotrans_3"/>
</dbReference>
<keyword evidence="5" id="KW-0055">Arginine biosynthesis</keyword>
<dbReference type="CDD" id="cd00610">
    <property type="entry name" value="OAT_like"/>
    <property type="match status" value="1"/>
</dbReference>
<dbReference type="NCBIfam" id="TIGR00707">
    <property type="entry name" value="argD"/>
    <property type="match status" value="1"/>
</dbReference>
<evidence type="ECO:0000256" key="4">
    <source>
        <dbReference type="ARBA" id="ARBA00022898"/>
    </source>
</evidence>
<keyword evidence="3 5" id="KW-0808">Transferase</keyword>
<dbReference type="GO" id="GO:0042802">
    <property type="term" value="F:identical protein binding"/>
    <property type="evidence" value="ECO:0007669"/>
    <property type="project" value="TreeGrafter"/>
</dbReference>